<sequence>MTFLITALWLVGVAIVCVTVLSLVPSSRWWVRMWEFPRLHILLASVAMIFAGMALPENQRFAFMSLMVLTALYQGRKVFPFTPLAQADVAVCNADGRDTLTMLASNVLMENDNHAALTDLISHSDPDVLLLMETNEVWNTALSATLSRYPTVVRHVRDNHYGMIFATRLKTGAAETIFLSDDNTPTLLADLQAPGGGWFHFIGLHPRPPVPGNTTQERDEQIKRAATLTRHSDLPVAIMGDFNDVAWSWSAMRFKHHGQYLDPRIGQGILPSFDANHRILRFPIDQFYLTEGIDLVSFRRGPRIGSDHFPMLAVIAVSQNAGRRKSG</sequence>
<dbReference type="GO" id="GO:0004527">
    <property type="term" value="F:exonuclease activity"/>
    <property type="evidence" value="ECO:0007669"/>
    <property type="project" value="UniProtKB-KW"/>
</dbReference>
<dbReference type="InterPro" id="IPR005135">
    <property type="entry name" value="Endo/exonuclease/phosphatase"/>
</dbReference>
<keyword evidence="3" id="KW-0540">Nuclease</keyword>
<keyword evidence="3" id="KW-0269">Exonuclease</keyword>
<keyword evidence="3" id="KW-0378">Hydrolase</keyword>
<evidence type="ECO:0000313" key="3">
    <source>
        <dbReference type="EMBL" id="QJF52327.1"/>
    </source>
</evidence>
<feature type="domain" description="Endonuclease/exonuclease/phosphatase" evidence="2">
    <location>
        <begin position="105"/>
        <end position="308"/>
    </location>
</feature>
<evidence type="ECO:0000259" key="2">
    <source>
        <dbReference type="Pfam" id="PF03372"/>
    </source>
</evidence>
<proteinExistence type="predicted"/>
<dbReference type="GO" id="GO:0004519">
    <property type="term" value="F:endonuclease activity"/>
    <property type="evidence" value="ECO:0007669"/>
    <property type="project" value="UniProtKB-KW"/>
</dbReference>
<dbReference type="KEGG" id="rpon:G3256_14650"/>
<accession>A0A858SWC3</accession>
<dbReference type="InterPro" id="IPR036691">
    <property type="entry name" value="Endo/exonu/phosph_ase_sf"/>
</dbReference>
<feature type="transmembrane region" description="Helical" evidence="1">
    <location>
        <begin position="36"/>
        <end position="55"/>
    </location>
</feature>
<keyword evidence="4" id="KW-1185">Reference proteome</keyword>
<feature type="transmembrane region" description="Helical" evidence="1">
    <location>
        <begin position="6"/>
        <end position="24"/>
    </location>
</feature>
<dbReference type="SUPFAM" id="SSF56219">
    <property type="entry name" value="DNase I-like"/>
    <property type="match status" value="1"/>
</dbReference>
<keyword evidence="1" id="KW-0812">Transmembrane</keyword>
<dbReference type="Gene3D" id="3.60.10.10">
    <property type="entry name" value="Endonuclease/exonuclease/phosphatase"/>
    <property type="match status" value="1"/>
</dbReference>
<dbReference type="EMBL" id="CP048788">
    <property type="protein sequence ID" value="QJF52327.1"/>
    <property type="molecule type" value="Genomic_DNA"/>
</dbReference>
<dbReference type="AlphaFoldDB" id="A0A858SWC3"/>
<keyword evidence="3" id="KW-0255">Endonuclease</keyword>
<keyword evidence="1" id="KW-1133">Transmembrane helix</keyword>
<reference evidence="3 4" key="1">
    <citation type="submission" date="2020-02" db="EMBL/GenBank/DDBJ databases">
        <title>Genome sequence of Roseobacter ponti.</title>
        <authorList>
            <person name="Hollensteiner J."/>
            <person name="Schneider D."/>
            <person name="Poehlein A."/>
            <person name="Daniel R."/>
        </authorList>
    </citation>
    <scope>NUCLEOTIDE SEQUENCE [LARGE SCALE GENOMIC DNA]</scope>
    <source>
        <strain evidence="3 4">DSM 106830</strain>
    </source>
</reference>
<evidence type="ECO:0000256" key="1">
    <source>
        <dbReference type="SAM" id="Phobius"/>
    </source>
</evidence>
<dbReference type="Pfam" id="PF03372">
    <property type="entry name" value="Exo_endo_phos"/>
    <property type="match status" value="1"/>
</dbReference>
<organism evidence="3 4">
    <name type="scientific">Roseobacter ponti</name>
    <dbReference type="NCBI Taxonomy" id="1891787"/>
    <lineage>
        <taxon>Bacteria</taxon>
        <taxon>Pseudomonadati</taxon>
        <taxon>Pseudomonadota</taxon>
        <taxon>Alphaproteobacteria</taxon>
        <taxon>Rhodobacterales</taxon>
        <taxon>Roseobacteraceae</taxon>
        <taxon>Roseobacter</taxon>
    </lineage>
</organism>
<dbReference type="Proteomes" id="UP000503308">
    <property type="component" value="Chromosome"/>
</dbReference>
<evidence type="ECO:0000313" key="4">
    <source>
        <dbReference type="Proteomes" id="UP000503308"/>
    </source>
</evidence>
<dbReference type="RefSeq" id="WP_169641546.1">
    <property type="nucleotide sequence ID" value="NZ_CP048788.1"/>
</dbReference>
<gene>
    <name evidence="3" type="ORF">G3256_14650</name>
</gene>
<keyword evidence="1" id="KW-0472">Membrane</keyword>
<protein>
    <submittedName>
        <fullName evidence="3">Endonuclease/exonuclease/phosphatase family protein</fullName>
    </submittedName>
</protein>
<name>A0A858SWC3_9RHOB</name>